<feature type="compositionally biased region" description="Polar residues" evidence="1">
    <location>
        <begin position="251"/>
        <end position="261"/>
    </location>
</feature>
<dbReference type="InterPro" id="IPR037394">
    <property type="entry name" value="TBATA-like"/>
</dbReference>
<dbReference type="Pfam" id="PF15256">
    <property type="entry name" value="SPATIAL"/>
    <property type="match status" value="1"/>
</dbReference>
<feature type="compositionally biased region" description="Basic and acidic residues" evidence="1">
    <location>
        <begin position="296"/>
        <end position="314"/>
    </location>
</feature>
<dbReference type="PANTHER" id="PTHR33772">
    <property type="entry name" value="THYMUS, BRAIN AND TESTES-ASSOCIATED"/>
    <property type="match status" value="1"/>
</dbReference>
<name>A0A9D3WXV6_9SAUR</name>
<comment type="caution">
    <text evidence="2">The sequence shown here is derived from an EMBL/GenBank/DDBJ whole genome shotgun (WGS) entry which is preliminary data.</text>
</comment>
<proteinExistence type="predicted"/>
<feature type="region of interest" description="Disordered" evidence="1">
    <location>
        <begin position="112"/>
        <end position="137"/>
    </location>
</feature>
<protein>
    <submittedName>
        <fullName evidence="2">Uncharacterized protein</fullName>
    </submittedName>
</protein>
<dbReference type="AlphaFoldDB" id="A0A9D3WXV6"/>
<reference evidence="2" key="1">
    <citation type="submission" date="2021-09" db="EMBL/GenBank/DDBJ databases">
        <title>The genome of Mauremys mutica provides insights into the evolution of semi-aquatic lifestyle.</title>
        <authorList>
            <person name="Gong S."/>
            <person name="Gao Y."/>
        </authorList>
    </citation>
    <scope>NUCLEOTIDE SEQUENCE</scope>
    <source>
        <strain evidence="2">MM-2020</strain>
        <tissue evidence="2">Muscle</tissue>
    </source>
</reference>
<gene>
    <name evidence="2" type="ORF">KIL84_001077</name>
</gene>
<keyword evidence="3" id="KW-1185">Reference proteome</keyword>
<dbReference type="EMBL" id="JAHDVG010000484">
    <property type="protein sequence ID" value="KAH1170092.1"/>
    <property type="molecule type" value="Genomic_DNA"/>
</dbReference>
<evidence type="ECO:0000313" key="2">
    <source>
        <dbReference type="EMBL" id="KAH1170092.1"/>
    </source>
</evidence>
<feature type="compositionally biased region" description="Basic and acidic residues" evidence="1">
    <location>
        <begin position="125"/>
        <end position="137"/>
    </location>
</feature>
<evidence type="ECO:0000256" key="1">
    <source>
        <dbReference type="SAM" id="MobiDB-lite"/>
    </source>
</evidence>
<sequence length="357" mass="40661">MNINFKQQPEPEFNYKVITQRSSSDSSFGRASGTYFLSRHIPHPRTVCHIQGLNNAPVCVVRDAGSFSRPYQAVGKILIPQREYDQQHGLTGQGMGTPSPSSTTLSLQAYPHIGKGPLRPGSQPGREETAEFSKRSRDSLVLLRKEDPLKKQPARPLTAVGHEIHPSSLTRPSSPARFMHYKPEVRENMNYVPNYLDQEIKVLEKLRDILQTDSLAEIQEWLARASIREKEFVSNLIRSEMTSRDLLNYRQNAPKGSTVENRNVHDTMKPSHAPWTEPREEVNKFRPSSKASEASKGMEQERERDGHLSTRGERLTIPISENVHRGRCHSPSLALRQKPHLRYSKLPTDQRHLTARE</sequence>
<organism evidence="2 3">
    <name type="scientific">Mauremys mutica</name>
    <name type="common">yellowpond turtle</name>
    <dbReference type="NCBI Taxonomy" id="74926"/>
    <lineage>
        <taxon>Eukaryota</taxon>
        <taxon>Metazoa</taxon>
        <taxon>Chordata</taxon>
        <taxon>Craniata</taxon>
        <taxon>Vertebrata</taxon>
        <taxon>Euteleostomi</taxon>
        <taxon>Archelosauria</taxon>
        <taxon>Testudinata</taxon>
        <taxon>Testudines</taxon>
        <taxon>Cryptodira</taxon>
        <taxon>Durocryptodira</taxon>
        <taxon>Testudinoidea</taxon>
        <taxon>Geoemydidae</taxon>
        <taxon>Geoemydinae</taxon>
        <taxon>Mauremys</taxon>
    </lineage>
</organism>
<dbReference type="OrthoDB" id="9982103at2759"/>
<evidence type="ECO:0000313" key="3">
    <source>
        <dbReference type="Proteomes" id="UP000827986"/>
    </source>
</evidence>
<dbReference type="PANTHER" id="PTHR33772:SF2">
    <property type="entry name" value="RIKEN CDNA 4930579F01 GENE"/>
    <property type="match status" value="1"/>
</dbReference>
<accession>A0A9D3WXV6</accession>
<dbReference type="Proteomes" id="UP000827986">
    <property type="component" value="Unassembled WGS sequence"/>
</dbReference>
<feature type="region of interest" description="Disordered" evidence="1">
    <location>
        <begin position="251"/>
        <end position="328"/>
    </location>
</feature>